<feature type="transmembrane region" description="Helical" evidence="1">
    <location>
        <begin position="72"/>
        <end position="90"/>
    </location>
</feature>
<name>A0A4R5TUZ5_9MICC</name>
<gene>
    <name evidence="2" type="ORF">E2F48_13715</name>
</gene>
<feature type="transmembrane region" description="Helical" evidence="1">
    <location>
        <begin position="164"/>
        <end position="183"/>
    </location>
</feature>
<keyword evidence="1" id="KW-0812">Transmembrane</keyword>
<reference evidence="2 3" key="1">
    <citation type="submission" date="2019-03" db="EMBL/GenBank/DDBJ databases">
        <title>Arthrobacter sp. nov., an bacterium isolated from biocrust in Mu Us Desert.</title>
        <authorList>
            <person name="Lixiong L."/>
        </authorList>
    </citation>
    <scope>NUCLEOTIDE SEQUENCE [LARGE SCALE GENOMIC DNA]</scope>
    <source>
        <strain evidence="2 3">SLN-3</strain>
    </source>
</reference>
<dbReference type="AlphaFoldDB" id="A0A4R5TUZ5"/>
<protein>
    <submittedName>
        <fullName evidence="2">Uncharacterized protein</fullName>
    </submittedName>
</protein>
<comment type="caution">
    <text evidence="2">The sequence shown here is derived from an EMBL/GenBank/DDBJ whole genome shotgun (WGS) entry which is preliminary data.</text>
</comment>
<keyword evidence="1" id="KW-0472">Membrane</keyword>
<evidence type="ECO:0000313" key="2">
    <source>
        <dbReference type="EMBL" id="TDK24849.1"/>
    </source>
</evidence>
<sequence length="204" mass="22931">MAGTDKSEEPPSRWVTAERWAAGTQDHGMDEAIRIYYTRYFPAGALLLLIVGTGGSYLLWGRQISWFEQLEFGVLLMATGSMIGGFVYNAKRLKPRVNLGRADVAIALNKTDQASVRRQIAGKEPPDQEHLTVVRAAAVQMRKQTGTFLLIMPSYLFLVGSQNLWWMAAGMAIIMLTGMFLIVRDFRRQGRFLQQTESLTEQNP</sequence>
<keyword evidence="3" id="KW-1185">Reference proteome</keyword>
<proteinExistence type="predicted"/>
<accession>A0A4R5TUZ5</accession>
<evidence type="ECO:0000256" key="1">
    <source>
        <dbReference type="SAM" id="Phobius"/>
    </source>
</evidence>
<organism evidence="2 3">
    <name type="scientific">Arthrobacter crusticola</name>
    <dbReference type="NCBI Taxonomy" id="2547960"/>
    <lineage>
        <taxon>Bacteria</taxon>
        <taxon>Bacillati</taxon>
        <taxon>Actinomycetota</taxon>
        <taxon>Actinomycetes</taxon>
        <taxon>Micrococcales</taxon>
        <taxon>Micrococcaceae</taxon>
        <taxon>Arthrobacter</taxon>
    </lineage>
</organism>
<feature type="transmembrane region" description="Helical" evidence="1">
    <location>
        <begin position="40"/>
        <end position="60"/>
    </location>
</feature>
<dbReference type="OrthoDB" id="4941333at2"/>
<dbReference type="Proteomes" id="UP000295411">
    <property type="component" value="Unassembled WGS sequence"/>
</dbReference>
<keyword evidence="1" id="KW-1133">Transmembrane helix</keyword>
<dbReference type="EMBL" id="SMTK01000004">
    <property type="protein sequence ID" value="TDK24849.1"/>
    <property type="molecule type" value="Genomic_DNA"/>
</dbReference>
<evidence type="ECO:0000313" key="3">
    <source>
        <dbReference type="Proteomes" id="UP000295411"/>
    </source>
</evidence>